<proteinExistence type="predicted"/>
<protein>
    <recommendedName>
        <fullName evidence="1">F-box domain-containing protein</fullName>
    </recommendedName>
</protein>
<keyword evidence="3" id="KW-1185">Reference proteome</keyword>
<sequence>MAPAEIGVLDLPVTLLPIILRHLDLASSYRLAMINRKMRERLVKLRGKRWNETVTLVYPRHGPFHVQLADGDAMTNIEAIKLLLNNSTIEMLALDSYRPGGQHFLQGVTAMSVSGSQTALLQLADRDPEFANQIGYDGPGLVVGL</sequence>
<feature type="non-terminal residue" evidence="2">
    <location>
        <position position="145"/>
    </location>
</feature>
<feature type="domain" description="F-box" evidence="1">
    <location>
        <begin position="5"/>
        <end position="53"/>
    </location>
</feature>
<dbReference type="Proteomes" id="UP001177023">
    <property type="component" value="Unassembled WGS sequence"/>
</dbReference>
<name>A0AA36CU58_9BILA</name>
<evidence type="ECO:0000259" key="1">
    <source>
        <dbReference type="PROSITE" id="PS50181"/>
    </source>
</evidence>
<evidence type="ECO:0000313" key="2">
    <source>
        <dbReference type="EMBL" id="CAJ0574884.1"/>
    </source>
</evidence>
<accession>A0AA36CU58</accession>
<comment type="caution">
    <text evidence="2">The sequence shown here is derived from an EMBL/GenBank/DDBJ whole genome shotgun (WGS) entry which is preliminary data.</text>
</comment>
<dbReference type="InterPro" id="IPR001810">
    <property type="entry name" value="F-box_dom"/>
</dbReference>
<gene>
    <name evidence="2" type="ORF">MSPICULIGERA_LOCUS13207</name>
</gene>
<dbReference type="PROSITE" id="PS50181">
    <property type="entry name" value="FBOX"/>
    <property type="match status" value="1"/>
</dbReference>
<organism evidence="2 3">
    <name type="scientific">Mesorhabditis spiculigera</name>
    <dbReference type="NCBI Taxonomy" id="96644"/>
    <lineage>
        <taxon>Eukaryota</taxon>
        <taxon>Metazoa</taxon>
        <taxon>Ecdysozoa</taxon>
        <taxon>Nematoda</taxon>
        <taxon>Chromadorea</taxon>
        <taxon>Rhabditida</taxon>
        <taxon>Rhabditina</taxon>
        <taxon>Rhabditomorpha</taxon>
        <taxon>Rhabditoidea</taxon>
        <taxon>Rhabditidae</taxon>
        <taxon>Mesorhabditinae</taxon>
        <taxon>Mesorhabditis</taxon>
    </lineage>
</organism>
<dbReference type="EMBL" id="CATQJA010002634">
    <property type="protein sequence ID" value="CAJ0574884.1"/>
    <property type="molecule type" value="Genomic_DNA"/>
</dbReference>
<evidence type="ECO:0000313" key="3">
    <source>
        <dbReference type="Proteomes" id="UP001177023"/>
    </source>
</evidence>
<reference evidence="2" key="1">
    <citation type="submission" date="2023-06" db="EMBL/GenBank/DDBJ databases">
        <authorList>
            <person name="Delattre M."/>
        </authorList>
    </citation>
    <scope>NUCLEOTIDE SEQUENCE</scope>
    <source>
        <strain evidence="2">AF72</strain>
    </source>
</reference>
<dbReference type="AlphaFoldDB" id="A0AA36CU58"/>